<evidence type="ECO:0000313" key="3">
    <source>
        <dbReference type="Proteomes" id="UP000178429"/>
    </source>
</evidence>
<proteinExistence type="predicted"/>
<feature type="transmembrane region" description="Helical" evidence="1">
    <location>
        <begin position="43"/>
        <end position="65"/>
    </location>
</feature>
<reference evidence="2 3" key="1">
    <citation type="journal article" date="2016" name="Nat. Commun.">
        <title>Thousands of microbial genomes shed light on interconnected biogeochemical processes in an aquifer system.</title>
        <authorList>
            <person name="Anantharaman K."/>
            <person name="Brown C.T."/>
            <person name="Hug L.A."/>
            <person name="Sharon I."/>
            <person name="Castelle C.J."/>
            <person name="Probst A.J."/>
            <person name="Thomas B.C."/>
            <person name="Singh A."/>
            <person name="Wilkins M.J."/>
            <person name="Karaoz U."/>
            <person name="Brodie E.L."/>
            <person name="Williams K.H."/>
            <person name="Hubbard S.S."/>
            <person name="Banfield J.F."/>
        </authorList>
    </citation>
    <scope>NUCLEOTIDE SEQUENCE [LARGE SCALE GENOMIC DNA]</scope>
</reference>
<evidence type="ECO:0000256" key="1">
    <source>
        <dbReference type="SAM" id="Phobius"/>
    </source>
</evidence>
<dbReference type="AlphaFoldDB" id="A0A1F8C1C9"/>
<organism evidence="2 3">
    <name type="scientific">Candidatus Woesebacteria bacterium RIFCSPLOWO2_01_FULL_44_14</name>
    <dbReference type="NCBI Taxonomy" id="1802525"/>
    <lineage>
        <taxon>Bacteria</taxon>
        <taxon>Candidatus Woeseibacteriota</taxon>
    </lineage>
</organism>
<keyword evidence="1" id="KW-0812">Transmembrane</keyword>
<dbReference type="STRING" id="1802525.A2975_05010"/>
<sequence>MYSLGKLNKEQLDGLAKFNFDLARSAFIVAVLPAPAIPEDKLAPLKMLVGLFWGLAFTYLALLVLKIKERIK</sequence>
<evidence type="ECO:0000313" key="2">
    <source>
        <dbReference type="EMBL" id="OGM69940.1"/>
    </source>
</evidence>
<comment type="caution">
    <text evidence="2">The sequence shown here is derived from an EMBL/GenBank/DDBJ whole genome shotgun (WGS) entry which is preliminary data.</text>
</comment>
<keyword evidence="1" id="KW-0472">Membrane</keyword>
<keyword evidence="1" id="KW-1133">Transmembrane helix</keyword>
<name>A0A1F8C1C9_9BACT</name>
<dbReference type="Proteomes" id="UP000178429">
    <property type="component" value="Unassembled WGS sequence"/>
</dbReference>
<dbReference type="EMBL" id="MGHL01000007">
    <property type="protein sequence ID" value="OGM69940.1"/>
    <property type="molecule type" value="Genomic_DNA"/>
</dbReference>
<protein>
    <submittedName>
        <fullName evidence="2">Uncharacterized protein</fullName>
    </submittedName>
</protein>
<accession>A0A1F8C1C9</accession>
<feature type="transmembrane region" description="Helical" evidence="1">
    <location>
        <begin position="21"/>
        <end position="37"/>
    </location>
</feature>
<gene>
    <name evidence="2" type="ORF">A2975_05010</name>
</gene>